<dbReference type="SUPFAM" id="SSF46689">
    <property type="entry name" value="Homeodomain-like"/>
    <property type="match status" value="1"/>
</dbReference>
<comment type="caution">
    <text evidence="6">The sequence shown here is derived from an EMBL/GenBank/DDBJ whole genome shotgun (WGS) entry which is preliminary data.</text>
</comment>
<dbReference type="SUPFAM" id="SSF48498">
    <property type="entry name" value="Tetracyclin repressor-like, C-terminal domain"/>
    <property type="match status" value="1"/>
</dbReference>
<dbReference type="GO" id="GO:0000976">
    <property type="term" value="F:transcription cis-regulatory region binding"/>
    <property type="evidence" value="ECO:0007669"/>
    <property type="project" value="TreeGrafter"/>
</dbReference>
<evidence type="ECO:0000259" key="4">
    <source>
        <dbReference type="PROSITE" id="PS50977"/>
    </source>
</evidence>
<feature type="DNA-binding region" description="H-T-H motif" evidence="2">
    <location>
        <begin position="44"/>
        <end position="63"/>
    </location>
</feature>
<reference evidence="5" key="1">
    <citation type="journal article" date="2014" name="Int. J. Syst. Evol. Microbiol.">
        <title>Complete genome of a new Firmicutes species belonging to the dominant human colonic microbiota ('Ruminococcus bicirculans') reveals two chromosomes and a selective capacity to utilize plant glucans.</title>
        <authorList>
            <consortium name="NISC Comparative Sequencing Program"/>
            <person name="Wegmann U."/>
            <person name="Louis P."/>
            <person name="Goesmann A."/>
            <person name="Henrissat B."/>
            <person name="Duncan S.H."/>
            <person name="Flint H.J."/>
        </authorList>
    </citation>
    <scope>NUCLEOTIDE SEQUENCE</scope>
    <source>
        <strain evidence="5">CGMCC 4.5581</strain>
    </source>
</reference>
<dbReference type="Gene3D" id="1.10.357.10">
    <property type="entry name" value="Tetracycline Repressor, domain 2"/>
    <property type="match status" value="1"/>
</dbReference>
<feature type="region of interest" description="Disordered" evidence="3">
    <location>
        <begin position="213"/>
        <end position="236"/>
    </location>
</feature>
<evidence type="ECO:0000256" key="3">
    <source>
        <dbReference type="SAM" id="MobiDB-lite"/>
    </source>
</evidence>
<dbReference type="AlphaFoldDB" id="A0A846LSK5"/>
<reference evidence="8" key="2">
    <citation type="journal article" date="2019" name="Int. J. Syst. Evol. Microbiol.">
        <title>The Global Catalogue of Microorganisms (GCM) 10K type strain sequencing project: providing services to taxonomists for standard genome sequencing and annotation.</title>
        <authorList>
            <consortium name="The Broad Institute Genomics Platform"/>
            <consortium name="The Broad Institute Genome Sequencing Center for Infectious Disease"/>
            <person name="Wu L."/>
            <person name="Ma J."/>
        </authorList>
    </citation>
    <scope>NUCLEOTIDE SEQUENCE [LARGE SCALE GENOMIC DNA]</scope>
    <source>
        <strain evidence="8">CGMCC 4.5581</strain>
    </source>
</reference>
<proteinExistence type="predicted"/>
<evidence type="ECO:0000313" key="5">
    <source>
        <dbReference type="EMBL" id="GGL63808.1"/>
    </source>
</evidence>
<dbReference type="InterPro" id="IPR009057">
    <property type="entry name" value="Homeodomain-like_sf"/>
</dbReference>
<evidence type="ECO:0000313" key="6">
    <source>
        <dbReference type="EMBL" id="NIH66449.1"/>
    </source>
</evidence>
<gene>
    <name evidence="6" type="ORF">FB380_000895</name>
    <name evidence="5" type="ORF">GCM10011589_19950</name>
</gene>
<feature type="domain" description="HTH tetR-type" evidence="4">
    <location>
        <begin position="22"/>
        <end position="81"/>
    </location>
</feature>
<dbReference type="PANTHER" id="PTHR30055">
    <property type="entry name" value="HTH-TYPE TRANSCRIPTIONAL REGULATOR RUTR"/>
    <property type="match status" value="1"/>
</dbReference>
<dbReference type="Pfam" id="PF00440">
    <property type="entry name" value="TetR_N"/>
    <property type="match status" value="1"/>
</dbReference>
<keyword evidence="1 2" id="KW-0238">DNA-binding</keyword>
<reference evidence="5" key="4">
    <citation type="submission" date="2024-05" db="EMBL/GenBank/DDBJ databases">
        <authorList>
            <person name="Sun Q."/>
            <person name="Zhou Y."/>
        </authorList>
    </citation>
    <scope>NUCLEOTIDE SEQUENCE</scope>
    <source>
        <strain evidence="5">CGMCC 4.5581</strain>
    </source>
</reference>
<evidence type="ECO:0000256" key="1">
    <source>
        <dbReference type="ARBA" id="ARBA00023125"/>
    </source>
</evidence>
<dbReference type="GO" id="GO:0003700">
    <property type="term" value="F:DNA-binding transcription factor activity"/>
    <property type="evidence" value="ECO:0007669"/>
    <property type="project" value="TreeGrafter"/>
</dbReference>
<reference evidence="6 7" key="3">
    <citation type="submission" date="2020-02" db="EMBL/GenBank/DDBJ databases">
        <title>Sequencing the genomes of 1000 actinobacteria strains.</title>
        <authorList>
            <person name="Klenk H.-P."/>
        </authorList>
    </citation>
    <scope>NUCLEOTIDE SEQUENCE [LARGE SCALE GENOMIC DNA]</scope>
    <source>
        <strain evidence="6 7">DSM 45201</strain>
    </source>
</reference>
<evidence type="ECO:0000313" key="7">
    <source>
        <dbReference type="Proteomes" id="UP000552836"/>
    </source>
</evidence>
<dbReference type="PANTHER" id="PTHR30055:SF160">
    <property type="entry name" value="TRANSCRIPTIONAL REGULATORY PROTEIN (PROBABLY ASNC-FAMILY)-RELATED"/>
    <property type="match status" value="1"/>
</dbReference>
<sequence length="236" mass="25214">MNMETAAGPRDRRDSRWDEHRRARREQLVDATLAAVGRHGAGVGMEEIAAAAGTSKTVVYRHFADRSELYVAVCARVADQLTRKLREAMGSSAHPRQMVTAAVETYLAFIEADPEVYRFVVSHALTDRPGDLVADGTDPISSLSDLVGDEVGALVAAALTHAGQDTAAAAPWGHGVIGLVRAAADWWLRADRPMPRADLATHLTDLAWTGLRGVVTPEPTHPGPSTPAPASPMEEA</sequence>
<dbReference type="Pfam" id="PF19344">
    <property type="entry name" value="TetR_C_32"/>
    <property type="match status" value="1"/>
</dbReference>
<feature type="compositionally biased region" description="Pro residues" evidence="3">
    <location>
        <begin position="219"/>
        <end position="230"/>
    </location>
</feature>
<protein>
    <submittedName>
        <fullName evidence="6">AcrR family transcriptional regulator</fullName>
    </submittedName>
    <submittedName>
        <fullName evidence="5">TetR family transcriptional regulator</fullName>
    </submittedName>
</protein>
<dbReference type="InterPro" id="IPR036271">
    <property type="entry name" value="Tet_transcr_reg_TetR-rel_C_sf"/>
</dbReference>
<keyword evidence="8" id="KW-1185">Reference proteome</keyword>
<accession>A0A846LSK5</accession>
<dbReference type="InterPro" id="IPR050109">
    <property type="entry name" value="HTH-type_TetR-like_transc_reg"/>
</dbReference>
<evidence type="ECO:0000313" key="8">
    <source>
        <dbReference type="Proteomes" id="UP000648663"/>
    </source>
</evidence>
<dbReference type="Proteomes" id="UP000552836">
    <property type="component" value="Unassembled WGS sequence"/>
</dbReference>
<dbReference type="InterPro" id="IPR001647">
    <property type="entry name" value="HTH_TetR"/>
</dbReference>
<name>A0A846LSK5_9ACTN</name>
<evidence type="ECO:0000256" key="2">
    <source>
        <dbReference type="PROSITE-ProRule" id="PRU00335"/>
    </source>
</evidence>
<dbReference type="PROSITE" id="PS50977">
    <property type="entry name" value="HTH_TETR_2"/>
    <property type="match status" value="1"/>
</dbReference>
<dbReference type="EMBL" id="JAAMPA010000001">
    <property type="protein sequence ID" value="NIH66449.1"/>
    <property type="molecule type" value="Genomic_DNA"/>
</dbReference>
<dbReference type="EMBL" id="BMMI01000003">
    <property type="protein sequence ID" value="GGL63808.1"/>
    <property type="molecule type" value="Genomic_DNA"/>
</dbReference>
<organism evidence="6 7">
    <name type="scientific">Modestobacter marinus</name>
    <dbReference type="NCBI Taxonomy" id="477641"/>
    <lineage>
        <taxon>Bacteria</taxon>
        <taxon>Bacillati</taxon>
        <taxon>Actinomycetota</taxon>
        <taxon>Actinomycetes</taxon>
        <taxon>Geodermatophilales</taxon>
        <taxon>Geodermatophilaceae</taxon>
        <taxon>Modestobacter</taxon>
    </lineage>
</organism>
<dbReference type="InterPro" id="IPR045823">
    <property type="entry name" value="TetR_C_32"/>
</dbReference>
<dbReference type="Proteomes" id="UP000648663">
    <property type="component" value="Unassembled WGS sequence"/>
</dbReference>